<dbReference type="CDD" id="cd06170">
    <property type="entry name" value="LuxR_C_like"/>
    <property type="match status" value="1"/>
</dbReference>
<feature type="domain" description="HTH luxR-type" evidence="4">
    <location>
        <begin position="484"/>
        <end position="549"/>
    </location>
</feature>
<evidence type="ECO:0000313" key="6">
    <source>
        <dbReference type="Proteomes" id="UP000031967"/>
    </source>
</evidence>
<dbReference type="PROSITE" id="PS50043">
    <property type="entry name" value="HTH_LUXR_2"/>
    <property type="match status" value="1"/>
</dbReference>
<evidence type="ECO:0000256" key="1">
    <source>
        <dbReference type="ARBA" id="ARBA00023015"/>
    </source>
</evidence>
<dbReference type="PANTHER" id="PTHR44688:SF16">
    <property type="entry name" value="DNA-BINDING TRANSCRIPTIONAL ACTIVATOR DEVR_DOSR"/>
    <property type="match status" value="1"/>
</dbReference>
<dbReference type="SUPFAM" id="SSF55781">
    <property type="entry name" value="GAF domain-like"/>
    <property type="match status" value="1"/>
</dbReference>
<organism evidence="5 6">
    <name type="scientific">Gordoniibacillus kamchatkensis</name>
    <dbReference type="NCBI Taxonomy" id="1590651"/>
    <lineage>
        <taxon>Bacteria</taxon>
        <taxon>Bacillati</taxon>
        <taxon>Bacillota</taxon>
        <taxon>Bacilli</taxon>
        <taxon>Bacillales</taxon>
        <taxon>Paenibacillaceae</taxon>
        <taxon>Gordoniibacillus</taxon>
    </lineage>
</organism>
<evidence type="ECO:0000256" key="3">
    <source>
        <dbReference type="ARBA" id="ARBA00023163"/>
    </source>
</evidence>
<keyword evidence="2" id="KW-0238">DNA-binding</keyword>
<dbReference type="Pfam" id="PF00196">
    <property type="entry name" value="GerE"/>
    <property type="match status" value="1"/>
</dbReference>
<accession>A0ABR5AJQ4</accession>
<dbReference type="SMART" id="SM00421">
    <property type="entry name" value="HTH_LUXR"/>
    <property type="match status" value="1"/>
</dbReference>
<dbReference type="EMBL" id="JXAK01000014">
    <property type="protein sequence ID" value="KIL40983.1"/>
    <property type="molecule type" value="Genomic_DNA"/>
</dbReference>
<dbReference type="PRINTS" id="PR00038">
    <property type="entry name" value="HTHLUXR"/>
</dbReference>
<evidence type="ECO:0000259" key="4">
    <source>
        <dbReference type="PROSITE" id="PS50043"/>
    </source>
</evidence>
<dbReference type="InterPro" id="IPR036388">
    <property type="entry name" value="WH-like_DNA-bd_sf"/>
</dbReference>
<keyword evidence="1" id="KW-0805">Transcription regulation</keyword>
<reference evidence="5 6" key="1">
    <citation type="submission" date="2014-12" db="EMBL/GenBank/DDBJ databases">
        <title>Draft genome sequence of Paenibacillus kamchatkensis strain B-2647.</title>
        <authorList>
            <person name="Karlyshev A.V."/>
            <person name="Kudryashova E.B."/>
        </authorList>
    </citation>
    <scope>NUCLEOTIDE SEQUENCE [LARGE SCALE GENOMIC DNA]</scope>
    <source>
        <strain evidence="5 6">VKM B-2647</strain>
    </source>
</reference>
<dbReference type="Gene3D" id="1.10.10.10">
    <property type="entry name" value="Winged helix-like DNA-binding domain superfamily/Winged helix DNA-binding domain"/>
    <property type="match status" value="1"/>
</dbReference>
<comment type="caution">
    <text evidence="5">The sequence shown here is derived from an EMBL/GenBank/DDBJ whole genome shotgun (WGS) entry which is preliminary data.</text>
</comment>
<dbReference type="PANTHER" id="PTHR44688">
    <property type="entry name" value="DNA-BINDING TRANSCRIPTIONAL ACTIVATOR DEVR_DOSR"/>
    <property type="match status" value="1"/>
</dbReference>
<sequence>MAGAAAHPPQADALLKAAARMRTESSAAEEFVGELARSAPDSFFCGCAEALDHDKYSIAAIVHGGTKRPLGVTFRSGEGFLGQACVIGECLQWHRIGADPRSQFFIRHGIKPEHLYCVPIKTAEGAVNGLIFFGSVDPDNDLAAMEWPVKLFAELYGFQRSLQRLEGAYRKQNIYLSSLIEIAKLVHIIQDIRSLLTVLVDISVNLVEDARSSLLMFLFPGKTKANIVSRGITQEQAQQYCKELASRYFGLAAPIDEPRVADAPWGQTALECPISYRSEIRGVISVFVPESQRSDHYVSIFRAFMILTHMAIERAARSEAGNEAQRDIGLLFEALGEWDHERQRLLSQARLLAAEFAASFMPAQEDVALISSACLLTPYSIDFIERHFAAEGRLIGLLREYRDCLHAAGQSDQQPYSEACQIMALVFAYLYGAENLESVYRLQHIPLAMRESFAQFLMKRHTLQFEAPVGAEQAGASQSLDFDGLMERHHLSGREREVYELVVKGLSNRDIAETLFISEHTVKNHITNLFHKLQVGDRAQAIALAYSSQFGVRRTGQDNA</sequence>
<dbReference type="InterPro" id="IPR016032">
    <property type="entry name" value="Sig_transdc_resp-reg_C-effctor"/>
</dbReference>
<gene>
    <name evidence="5" type="ORF">SD70_10200</name>
</gene>
<dbReference type="PROSITE" id="PS00622">
    <property type="entry name" value="HTH_LUXR_1"/>
    <property type="match status" value="1"/>
</dbReference>
<dbReference type="SUPFAM" id="SSF46894">
    <property type="entry name" value="C-terminal effector domain of the bipartite response regulators"/>
    <property type="match status" value="1"/>
</dbReference>
<dbReference type="InterPro" id="IPR000792">
    <property type="entry name" value="Tscrpt_reg_LuxR_C"/>
</dbReference>
<name>A0ABR5AJQ4_9BACL</name>
<protein>
    <recommendedName>
        <fullName evidence="4">HTH luxR-type domain-containing protein</fullName>
    </recommendedName>
</protein>
<dbReference type="RefSeq" id="WP_041047457.1">
    <property type="nucleotide sequence ID" value="NZ_JXAK01000014.1"/>
</dbReference>
<keyword evidence="6" id="KW-1185">Reference proteome</keyword>
<dbReference type="Proteomes" id="UP000031967">
    <property type="component" value="Unassembled WGS sequence"/>
</dbReference>
<proteinExistence type="predicted"/>
<keyword evidence="3" id="KW-0804">Transcription</keyword>
<evidence type="ECO:0000313" key="5">
    <source>
        <dbReference type="EMBL" id="KIL40983.1"/>
    </source>
</evidence>
<evidence type="ECO:0000256" key="2">
    <source>
        <dbReference type="ARBA" id="ARBA00023125"/>
    </source>
</evidence>